<organism evidence="2 3">
    <name type="scientific">Solanum commersonii</name>
    <name type="common">Commerson's wild potato</name>
    <name type="synonym">Commerson's nightshade</name>
    <dbReference type="NCBI Taxonomy" id="4109"/>
    <lineage>
        <taxon>Eukaryota</taxon>
        <taxon>Viridiplantae</taxon>
        <taxon>Streptophyta</taxon>
        <taxon>Embryophyta</taxon>
        <taxon>Tracheophyta</taxon>
        <taxon>Spermatophyta</taxon>
        <taxon>Magnoliopsida</taxon>
        <taxon>eudicotyledons</taxon>
        <taxon>Gunneridae</taxon>
        <taxon>Pentapetalae</taxon>
        <taxon>asterids</taxon>
        <taxon>lamiids</taxon>
        <taxon>Solanales</taxon>
        <taxon>Solanaceae</taxon>
        <taxon>Solanoideae</taxon>
        <taxon>Solaneae</taxon>
        <taxon>Solanum</taxon>
    </lineage>
</organism>
<protein>
    <submittedName>
        <fullName evidence="2">Uncharacterized protein</fullName>
    </submittedName>
</protein>
<name>A0A9J6AB93_SOLCO</name>
<gene>
    <name evidence="2" type="ORF">H5410_006417</name>
</gene>
<feature type="region of interest" description="Disordered" evidence="1">
    <location>
        <begin position="1"/>
        <end position="75"/>
    </location>
</feature>
<dbReference type="AlphaFoldDB" id="A0A9J6AB93"/>
<feature type="compositionally biased region" description="Basic and acidic residues" evidence="1">
    <location>
        <begin position="32"/>
        <end position="61"/>
    </location>
</feature>
<reference evidence="2 3" key="1">
    <citation type="submission" date="2020-09" db="EMBL/GenBank/DDBJ databases">
        <title>De no assembly of potato wild relative species, Solanum commersonii.</title>
        <authorList>
            <person name="Cho K."/>
        </authorList>
    </citation>
    <scope>NUCLEOTIDE SEQUENCE [LARGE SCALE GENOMIC DNA]</scope>
    <source>
        <strain evidence="2">LZ3.2</strain>
        <tissue evidence="2">Leaf</tissue>
    </source>
</reference>
<proteinExistence type="predicted"/>
<keyword evidence="3" id="KW-1185">Reference proteome</keyword>
<comment type="caution">
    <text evidence="2">The sequence shown here is derived from an EMBL/GenBank/DDBJ whole genome shotgun (WGS) entry which is preliminary data.</text>
</comment>
<evidence type="ECO:0000313" key="3">
    <source>
        <dbReference type="Proteomes" id="UP000824120"/>
    </source>
</evidence>
<evidence type="ECO:0000256" key="1">
    <source>
        <dbReference type="SAM" id="MobiDB-lite"/>
    </source>
</evidence>
<feature type="region of interest" description="Disordered" evidence="1">
    <location>
        <begin position="116"/>
        <end position="138"/>
    </location>
</feature>
<dbReference type="EMBL" id="JACXVP010000002">
    <property type="protein sequence ID" value="KAG5621199.1"/>
    <property type="molecule type" value="Genomic_DNA"/>
</dbReference>
<evidence type="ECO:0000313" key="2">
    <source>
        <dbReference type="EMBL" id="KAG5621199.1"/>
    </source>
</evidence>
<accession>A0A9J6AB93</accession>
<feature type="compositionally biased region" description="Basic and acidic residues" evidence="1">
    <location>
        <begin position="12"/>
        <end position="23"/>
    </location>
</feature>
<sequence length="138" mass="15919">MTMRVTRSGWENADRGFPDEHATTRMPNPRTLDPRISDPRTPDPRTPDPRMPDPRTPDSRILDLSMPDPIMPDLRMLDPRMSYHEHALTLDPRTNTTARHENATNARLENATMRRAYSSGQVFSGSRRHREVSEKTQT</sequence>
<dbReference type="Proteomes" id="UP000824120">
    <property type="component" value="Chromosome 2"/>
</dbReference>